<dbReference type="Proteomes" id="UP001219525">
    <property type="component" value="Unassembled WGS sequence"/>
</dbReference>
<feature type="compositionally biased region" description="Polar residues" evidence="1">
    <location>
        <begin position="55"/>
        <end position="65"/>
    </location>
</feature>
<name>A0AAD6UY17_9AGAR</name>
<keyword evidence="3" id="KW-1185">Reference proteome</keyword>
<accession>A0AAD6UY17</accession>
<dbReference type="EMBL" id="JARJCW010000079">
    <property type="protein sequence ID" value="KAJ7197235.1"/>
    <property type="molecule type" value="Genomic_DNA"/>
</dbReference>
<proteinExistence type="predicted"/>
<evidence type="ECO:0000256" key="1">
    <source>
        <dbReference type="SAM" id="MobiDB-lite"/>
    </source>
</evidence>
<evidence type="ECO:0000313" key="3">
    <source>
        <dbReference type="Proteomes" id="UP001219525"/>
    </source>
</evidence>
<feature type="region of interest" description="Disordered" evidence="1">
    <location>
        <begin position="1510"/>
        <end position="1532"/>
    </location>
</feature>
<sequence>MTWGAEPSLPHDAHLPVTRSPSESPSSRPAPQSYVPPHLRARQDDSARARHETLLSGSKPTTSAAPSEVPAGRSSPHFLTPTCRCLRPLVQRDQPLRATSGTYFHGSMPTTLVAPNEVLEICHRSQYPAAPAEPEGAANRQESSSPGALNESVAGKWEGSRVRPGPRSLQDSTLPLPVPPWPPPLSNSVSLWPIPPWPPPRIYLGRHLQRRCTGDVARSRPTSATGPRSSASPLACLDLSPPGVKRSACNQAPYYSLGRHLTAYEPWRAHKSAAARAWLATPALSKFVRPATYARIRLWRRPSSGRLTVTQGCVRGCMHAAPVRLGVLLRSIPILCAHLPCFSVHSPCWSPACALVRHPSIYCLCTRNHLIRRQSSQYARAMGVRKSRRSIAHTGIRMSAYRGAATFERPCVLVDRAVVERLLGLHSTPRPRVSNQRCRSRASARHGEARRASAEQWSEVRLLGLRFVPTVRLPVLSLTLPCLSRIARDTGVQNPGLAPMPRDHGTVERLPWLHSVLRLSRRHYCARESLHRRSAQRARGRSRGEERSEELHLGMLLIWPSPSPILAPLAEILKLTTRLCHHVCAPSCLPDFLVVLSRPRVVLEASRIGERLAGLHLILLSTECRYIKKILLSGDCEYIPYESECVRWLKWYSGGRETALQLKQARIDSSRIVHNAGRHARPRTGQYRSACTYSVDHLASSGARLYRRAHQSSSVMREELQNGERRLALLHFIPLLVVSPECRWAPTESRGLYHHQYYRLAWLKYCWCGSQIFKWHGSTNPWLVANSYHMANPQMHDNSSEWNCEYPRKNQRVQTQPGEIREARSSCLSDVLREHAPHGRHTAAAVKVEPKGRMAACWSSRRRMLRKANSGPPYCGCRESMAEERRVREEDETYCLICMSPTSFSSWPPHQHPGRARPLLTVACSSGYLPWGVVVSSWCRVRRQNRFLRAREIREYVARDYYVNCHFTLLPQRRRKCRLRCWQPARTCGRPQPACTFSYGAVQRLPNGCTRPSSESCTRSRAVSSTQPSAWKRQTRSGQHYSHCPARSGMPACSLWHPDASLCAHESALARVWLALSKFARPPTLDVKTRPTTDEPQCTYEHAPAHMRIAALAPSKGVQPPSAQACDRLWRRPLSGGPTNTRGGSRDCAHARASRVAFTTYASMPRSRAHRFVKRTQPFPVRVRIRLWRRPLSGCRTDTRGSSQCCTHVARIRQCASAPLRAVSSLHACRPTAPSRHHLTPYMCGDATAAVSVTVYEQRHHCSCSWHSAQTATLSSLGRPATSSGVLMRTCLLHPIPGPSMSLEWHPRRVRRHLRRRHGHDRRDATSFASSLYVLSVTRLARTPVLAYSRWRRSVSRCLQPGLPLVPSRRLASSPRVAQVARHADISASCAGVTDFIAIPQSSVSSGVPCVGVTSLSSAVASQRRYPNRRSGVRQLLSRALDVSLCAKVFNTLPCTGGPIRKSVMAKKRYGTLACVAPPDLWGDWLVHPAPFRLSILRVYRYPRRKLQLPRAHEPAPAQATPAPSKCAQPPSARARIRLRNPSSGCRRKAHGCSRCCTHTTRIRPHATLRSVSSQQARPPAVPFFQWSRPCLCKHLFAGRTFGSSPAGRQLSPYMRGDAAAVSGAASERRHYCSCSWHSSQAVLLPQLGPYAYTIKPSVGRLRIRTCLTQMPQSSVLSNVQCNEEMQLTRAVAFQRRYPYRRSGARLHFFRGLNVPLHAKVSNALPCTGGLIRKRATSGLLGDSSQAEHLPLGTYMYPVKPGVASLRVYCTTTRSSANDTVVKNPAPVVVPRRLELLRYDKRASKTAARGSKLLPSQLPRAQKLRLRIARSLFFPRYHGAKPLHLGDRERATDWGAPCRAEPHSKTSSVDPARSDCLSLANGTSCYWPRLSEPCRLLAGLPGNNARKPAERTCAAALNGLERSRGSGMGMWCVPRFVGRLALVKPTLLPPSTLQACRRSGCSPFRSARLSLRSSINSAGVPTPCVHQLKPHLHARPRADSVRLLRTLIRGASEPGGSPRYPTLSLVYHSIPTGIRTILARHGTCTLPHSSDRVRTRMGRGVVERLPRLHSASQIRSRPYRSQTAPRCKRAWRFGASARLRNEECLSDRHIVLLLAHIRLNSFFLHFDNSGPIRSASKKQIDGLQVVLSSDTHTHCAVSSCCMEMLQLLPTDKDSAISAAALHANVNCAATVALEHHPTMTLFFTKKSKVSSQSL</sequence>
<evidence type="ECO:0000313" key="2">
    <source>
        <dbReference type="EMBL" id="KAJ7197235.1"/>
    </source>
</evidence>
<feature type="region of interest" description="Disordered" evidence="1">
    <location>
        <begin position="129"/>
        <end position="177"/>
    </location>
</feature>
<feature type="compositionally biased region" description="Basic and acidic residues" evidence="1">
    <location>
        <begin position="41"/>
        <end position="53"/>
    </location>
</feature>
<reference evidence="2" key="1">
    <citation type="submission" date="2023-03" db="EMBL/GenBank/DDBJ databases">
        <title>Massive genome expansion in bonnet fungi (Mycena s.s.) driven by repeated elements and novel gene families across ecological guilds.</title>
        <authorList>
            <consortium name="Lawrence Berkeley National Laboratory"/>
            <person name="Harder C.B."/>
            <person name="Miyauchi S."/>
            <person name="Viragh M."/>
            <person name="Kuo A."/>
            <person name="Thoen E."/>
            <person name="Andreopoulos B."/>
            <person name="Lu D."/>
            <person name="Skrede I."/>
            <person name="Drula E."/>
            <person name="Henrissat B."/>
            <person name="Morin E."/>
            <person name="Kohler A."/>
            <person name="Barry K."/>
            <person name="LaButti K."/>
            <person name="Morin E."/>
            <person name="Salamov A."/>
            <person name="Lipzen A."/>
            <person name="Mereny Z."/>
            <person name="Hegedus B."/>
            <person name="Baldrian P."/>
            <person name="Stursova M."/>
            <person name="Weitz H."/>
            <person name="Taylor A."/>
            <person name="Grigoriev I.V."/>
            <person name="Nagy L.G."/>
            <person name="Martin F."/>
            <person name="Kauserud H."/>
        </authorList>
    </citation>
    <scope>NUCLEOTIDE SEQUENCE</scope>
    <source>
        <strain evidence="2">9144</strain>
    </source>
</reference>
<feature type="compositionally biased region" description="Low complexity" evidence="1">
    <location>
        <begin position="129"/>
        <end position="138"/>
    </location>
</feature>
<organism evidence="2 3">
    <name type="scientific">Mycena pura</name>
    <dbReference type="NCBI Taxonomy" id="153505"/>
    <lineage>
        <taxon>Eukaryota</taxon>
        <taxon>Fungi</taxon>
        <taxon>Dikarya</taxon>
        <taxon>Basidiomycota</taxon>
        <taxon>Agaricomycotina</taxon>
        <taxon>Agaricomycetes</taxon>
        <taxon>Agaricomycetidae</taxon>
        <taxon>Agaricales</taxon>
        <taxon>Marasmiineae</taxon>
        <taxon>Mycenaceae</taxon>
        <taxon>Mycena</taxon>
    </lineage>
</organism>
<protein>
    <submittedName>
        <fullName evidence="2">Uncharacterized protein</fullName>
    </submittedName>
</protein>
<comment type="caution">
    <text evidence="2">The sequence shown here is derived from an EMBL/GenBank/DDBJ whole genome shotgun (WGS) entry which is preliminary data.</text>
</comment>
<feature type="compositionally biased region" description="Low complexity" evidence="1">
    <location>
        <begin position="20"/>
        <end position="33"/>
    </location>
</feature>
<feature type="region of interest" description="Disordered" evidence="1">
    <location>
        <begin position="1"/>
        <end position="78"/>
    </location>
</feature>
<gene>
    <name evidence="2" type="ORF">GGX14DRAFT_402788</name>
</gene>